<dbReference type="KEGG" id="nei:BG910_06615"/>
<dbReference type="PROSITE" id="PS50531">
    <property type="entry name" value="HTH_IS21"/>
    <property type="match status" value="1"/>
</dbReference>
<dbReference type="KEGG" id="nei:BG910_10960"/>
<evidence type="ECO:0000313" key="9">
    <source>
        <dbReference type="EMBL" id="ASK27456.1"/>
    </source>
</evidence>
<dbReference type="Gene3D" id="1.10.10.60">
    <property type="entry name" value="Homeodomain-like"/>
    <property type="match status" value="1"/>
</dbReference>
<dbReference type="InterPro" id="IPR012337">
    <property type="entry name" value="RNaseH-like_sf"/>
</dbReference>
<evidence type="ECO:0000313" key="7">
    <source>
        <dbReference type="EMBL" id="ASK26577.1"/>
    </source>
</evidence>
<dbReference type="EMBL" id="CP022278">
    <property type="protein sequence ID" value="ASK27942.1"/>
    <property type="molecule type" value="Genomic_DNA"/>
</dbReference>
<dbReference type="EMBL" id="CP022278">
    <property type="protein sequence ID" value="ASK27456.1"/>
    <property type="molecule type" value="Genomic_DNA"/>
</dbReference>
<evidence type="ECO:0000313" key="10">
    <source>
        <dbReference type="EMBL" id="ASK27942.1"/>
    </source>
</evidence>
<evidence type="ECO:0000313" key="12">
    <source>
        <dbReference type="Proteomes" id="UP000198238"/>
    </source>
</evidence>
<dbReference type="GO" id="GO:0006310">
    <property type="term" value="P:DNA recombination"/>
    <property type="evidence" value="ECO:0007669"/>
    <property type="project" value="UniProtKB-KW"/>
</dbReference>
<protein>
    <submittedName>
        <fullName evidence="9">IS21 family transposase</fullName>
    </submittedName>
</protein>
<comment type="similarity">
    <text evidence="1">Belongs to the transposase IS21/IS408/IS1162 family.</text>
</comment>
<dbReference type="Proteomes" id="UP000198238">
    <property type="component" value="Chromosome"/>
</dbReference>
<reference evidence="9 12" key="1">
    <citation type="submission" date="2017-06" db="EMBL/GenBank/DDBJ databases">
        <title>Neisseria chenwenguii sp. nov., isolated from the intestinal contents of Tibetan Plateau Pika in Yushu, Qinghai Province, China.</title>
        <authorList>
            <person name="Zhang G."/>
        </authorList>
    </citation>
    <scope>NUCLEOTIDE SEQUENCE [LARGE SCALE GENOMIC DNA]</scope>
    <source>
        <strain evidence="9 12">10023</strain>
    </source>
</reference>
<name>A0A220S258_9NEIS</name>
<keyword evidence="2" id="KW-0815">Transposition</keyword>
<dbReference type="PANTHER" id="PTHR35004:SF7">
    <property type="entry name" value="INTEGRASE PROTEIN"/>
    <property type="match status" value="1"/>
</dbReference>
<feature type="domain" description="Integrase catalytic" evidence="6">
    <location>
        <begin position="125"/>
        <end position="299"/>
    </location>
</feature>
<dbReference type="KEGG" id="nei:BG910_03815"/>
<proteinExistence type="inferred from homology"/>
<dbReference type="GO" id="GO:0003677">
    <property type="term" value="F:DNA binding"/>
    <property type="evidence" value="ECO:0007669"/>
    <property type="project" value="UniProtKB-KW"/>
</dbReference>
<dbReference type="SUPFAM" id="SSF53098">
    <property type="entry name" value="Ribonuclease H-like"/>
    <property type="match status" value="1"/>
</dbReference>
<dbReference type="AlphaFoldDB" id="A0A220S258"/>
<evidence type="ECO:0000313" key="11">
    <source>
        <dbReference type="EMBL" id="ASK28179.1"/>
    </source>
</evidence>
<dbReference type="GO" id="GO:0015074">
    <property type="term" value="P:DNA integration"/>
    <property type="evidence" value="ECO:0007669"/>
    <property type="project" value="InterPro"/>
</dbReference>
<dbReference type="InterPro" id="IPR036397">
    <property type="entry name" value="RNaseH_sf"/>
</dbReference>
<dbReference type="InterPro" id="IPR017894">
    <property type="entry name" value="HTH_IS21_transposase_type"/>
</dbReference>
<keyword evidence="4" id="KW-0233">DNA recombination</keyword>
<feature type="domain" description="HTH IS21-type" evidence="5">
    <location>
        <begin position="6"/>
        <end position="70"/>
    </location>
</feature>
<gene>
    <name evidence="7" type="ORF">BG910_01395</name>
    <name evidence="8" type="ORF">BG910_03815</name>
    <name evidence="9" type="ORF">BG910_06615</name>
    <name evidence="10" type="ORF">BG910_09560</name>
    <name evidence="11" type="ORF">BG910_10960</name>
</gene>
<dbReference type="InterPro" id="IPR054353">
    <property type="entry name" value="IstA-like_C"/>
</dbReference>
<dbReference type="EMBL" id="CP022278">
    <property type="protein sequence ID" value="ASK26980.1"/>
    <property type="molecule type" value="Genomic_DNA"/>
</dbReference>
<dbReference type="EMBL" id="CP022278">
    <property type="protein sequence ID" value="ASK26577.1"/>
    <property type="molecule type" value="Genomic_DNA"/>
</dbReference>
<dbReference type="GO" id="GO:0032196">
    <property type="term" value="P:transposition"/>
    <property type="evidence" value="ECO:0007669"/>
    <property type="project" value="UniProtKB-KW"/>
</dbReference>
<evidence type="ECO:0000259" key="5">
    <source>
        <dbReference type="PROSITE" id="PS50531"/>
    </source>
</evidence>
<evidence type="ECO:0000313" key="8">
    <source>
        <dbReference type="EMBL" id="ASK26980.1"/>
    </source>
</evidence>
<accession>A0A220S258</accession>
<keyword evidence="12" id="KW-1185">Reference proteome</keyword>
<dbReference type="KEGG" id="nei:BG910_01395"/>
<dbReference type="InterPro" id="IPR001584">
    <property type="entry name" value="Integrase_cat-core"/>
</dbReference>
<keyword evidence="3" id="KW-0238">DNA-binding</keyword>
<dbReference type="PANTHER" id="PTHR35004">
    <property type="entry name" value="TRANSPOSASE RV3428C-RELATED"/>
    <property type="match status" value="1"/>
</dbReference>
<evidence type="ECO:0000256" key="2">
    <source>
        <dbReference type="ARBA" id="ARBA00022578"/>
    </source>
</evidence>
<dbReference type="RefSeq" id="WP_089035300.1">
    <property type="nucleotide sequence ID" value="NZ_CP022278.1"/>
</dbReference>
<dbReference type="NCBIfam" id="NF033546">
    <property type="entry name" value="transpos_IS21"/>
    <property type="match status" value="1"/>
</dbReference>
<organism evidence="9 12">
    <name type="scientific">Neisseria chenwenguii</name>
    <dbReference type="NCBI Taxonomy" id="1853278"/>
    <lineage>
        <taxon>Bacteria</taxon>
        <taxon>Pseudomonadati</taxon>
        <taxon>Pseudomonadota</taxon>
        <taxon>Betaproteobacteria</taxon>
        <taxon>Neisseriales</taxon>
        <taxon>Neisseriaceae</taxon>
        <taxon>Neisseria</taxon>
    </lineage>
</organism>
<sequence length="510" mass="58730">MLCMETIAKVHRLFHRQKLSQREIAKQLKLSRNTVAKYLQHATVEPPVYRREQTHYPKLGPFLDALAQQLLQEAKLPKQQHLSARRHFERIKDAGYTGQYSAVAAFIRKFRQQHQPKPVPVFMAQAFAPGDAYQFDWSIETVCLAGQTVKVNIAHFRLCHSRAFFICAYPNQKADMLMDAHNRAFAFFGGVPTRGIYDNMKTAVTRIGKGKEREFNAQFLQMMTHFLIEPVACTPASGWEKGQVERQIRYLRERLFKPTLAFDSFTSLNDYLQQQCLRLMQQHKHPEYRQPVTDIWEREKHSLAAFRPYPAERLEILKVSNQSLVTVERHRYSVPVEWAGNTVRAYIGAQTVRFCSDTDCIAEHPRSFVKDGISYNPWHFLPYLQKKPGALRDGRAFIGWVLPPVIERLKACLLKQPKGDRVMVKLLNLMAEYDADLALTAAELALDEGMPTPEAVLNIINRLKEPPSPRFHIRDIPLTVPPSVDCSRYDRLLSLSGKQTDTVKEKHHAA</sequence>
<evidence type="ECO:0000259" key="6">
    <source>
        <dbReference type="PROSITE" id="PS50994"/>
    </source>
</evidence>
<evidence type="ECO:0000256" key="4">
    <source>
        <dbReference type="ARBA" id="ARBA00023172"/>
    </source>
</evidence>
<evidence type="ECO:0000256" key="1">
    <source>
        <dbReference type="ARBA" id="ARBA00009277"/>
    </source>
</evidence>
<dbReference type="PROSITE" id="PS50994">
    <property type="entry name" value="INTEGRASE"/>
    <property type="match status" value="1"/>
</dbReference>
<dbReference type="EMBL" id="CP022278">
    <property type="protein sequence ID" value="ASK28179.1"/>
    <property type="molecule type" value="Genomic_DNA"/>
</dbReference>
<dbReference type="Pfam" id="PF22483">
    <property type="entry name" value="Mu-transpos_C_2"/>
    <property type="match status" value="1"/>
</dbReference>
<dbReference type="Gene3D" id="3.30.420.10">
    <property type="entry name" value="Ribonuclease H-like superfamily/Ribonuclease H"/>
    <property type="match status" value="1"/>
</dbReference>
<dbReference type="KEGG" id="nei:BG910_09560"/>
<evidence type="ECO:0000256" key="3">
    <source>
        <dbReference type="ARBA" id="ARBA00023125"/>
    </source>
</evidence>